<evidence type="ECO:0000313" key="9">
    <source>
        <dbReference type="Proteomes" id="UP000236340"/>
    </source>
</evidence>
<evidence type="ECO:0000256" key="5">
    <source>
        <dbReference type="ARBA" id="ARBA00023027"/>
    </source>
</evidence>
<organism evidence="8 9">
    <name type="scientific">Geothermobacter hydrogeniphilus</name>
    <dbReference type="NCBI Taxonomy" id="1969733"/>
    <lineage>
        <taxon>Bacteria</taxon>
        <taxon>Pseudomonadati</taxon>
        <taxon>Thermodesulfobacteriota</taxon>
        <taxon>Desulfuromonadia</taxon>
        <taxon>Desulfuromonadales</taxon>
        <taxon>Geothermobacteraceae</taxon>
        <taxon>Geothermobacter</taxon>
    </lineage>
</organism>
<evidence type="ECO:0000313" key="8">
    <source>
        <dbReference type="EMBL" id="PNU20647.1"/>
    </source>
</evidence>
<sequence length="472" mass="51829">MKQTGLVIGGGLSGLFCAGFLALLGYRVELFEAAPRLAPVVRGFWRDGWYFDTGFHYTSGLGEGGILARVFRFLGIADALQVVRLNPQGFDGVRFKDGEEFLFPAEVSELRRGLAERFPADAEGIGAFFNQIDRVCNGLPMLKLKPRSVPDAEVENAWRCSLQTVINKHIRDPRLGRLLSLHCLLHGVAPEHVPFAVHAGVAGLYYRGAHTLRGGGERLVEVLRATLLSLGVNVHCNAQVTAIKLRADRSIDGVCLQDGREFVGRHCIATLHPHALPGLLPDKALRPIYIRRLRSLQSSGSACCLFGYPKRAIPQLEGRNLYLEFDSANGQAPIYLTRGSGEAHSGVIAICPEVETDWNIPDYRERKRQRLVEIQQAIECHSPNLARDICWVDGGTPKTFQRYANAPVAGLYGAAHCLDQVNPQPRTRVEGLFLAGQAVVAPGLLGTALSAFWACQEMCGDQRLREGLMTCQ</sequence>
<evidence type="ECO:0000256" key="2">
    <source>
        <dbReference type="ARBA" id="ARBA00022729"/>
    </source>
</evidence>
<feature type="transmembrane region" description="Helical" evidence="6">
    <location>
        <begin position="432"/>
        <end position="454"/>
    </location>
</feature>
<dbReference type="PANTHER" id="PTHR46091">
    <property type="entry name" value="BLR7054 PROTEIN"/>
    <property type="match status" value="1"/>
</dbReference>
<keyword evidence="2" id="KW-0732">Signal</keyword>
<protein>
    <recommendedName>
        <fullName evidence="7">Amine oxidase domain-containing protein</fullName>
    </recommendedName>
</protein>
<name>A0A2K2HBK7_9BACT</name>
<keyword evidence="6" id="KW-1133">Transmembrane helix</keyword>
<keyword evidence="3" id="KW-0274">FAD</keyword>
<evidence type="ECO:0000256" key="1">
    <source>
        <dbReference type="ARBA" id="ARBA00022630"/>
    </source>
</evidence>
<dbReference type="InterPro" id="IPR002937">
    <property type="entry name" value="Amino_oxidase"/>
</dbReference>
<dbReference type="InterPro" id="IPR052206">
    <property type="entry name" value="Retinol_saturase"/>
</dbReference>
<dbReference type="SUPFAM" id="SSF51905">
    <property type="entry name" value="FAD/NAD(P)-binding domain"/>
    <property type="match status" value="1"/>
</dbReference>
<accession>A0A2K2HBK7</accession>
<dbReference type="Proteomes" id="UP000236340">
    <property type="component" value="Unassembled WGS sequence"/>
</dbReference>
<dbReference type="Gene3D" id="3.50.50.60">
    <property type="entry name" value="FAD/NAD(P)-binding domain"/>
    <property type="match status" value="2"/>
</dbReference>
<comment type="caution">
    <text evidence="8">The sequence shown here is derived from an EMBL/GenBank/DDBJ whole genome shotgun (WGS) entry which is preliminary data.</text>
</comment>
<dbReference type="RefSeq" id="WP_103114916.1">
    <property type="nucleotide sequence ID" value="NZ_PPFX01000010.1"/>
</dbReference>
<feature type="transmembrane region" description="Helical" evidence="6">
    <location>
        <begin position="6"/>
        <end position="26"/>
    </location>
</feature>
<dbReference type="GO" id="GO:0016491">
    <property type="term" value="F:oxidoreductase activity"/>
    <property type="evidence" value="ECO:0007669"/>
    <property type="project" value="InterPro"/>
</dbReference>
<reference evidence="8 9" key="1">
    <citation type="journal article" date="2018" name="Genome Announc.">
        <title>Genome Sequence of Geothermobacter sp. HR-1 Iron Reducer from the Loihi Seamount.</title>
        <authorList>
            <person name="Smith H."/>
            <person name="Abuyen K."/>
            <person name="Tremblay J."/>
            <person name="Savalia P."/>
            <person name="Perez-Rodriguez I."/>
            <person name="Emerson D."/>
            <person name="Tully B."/>
            <person name="Amend J."/>
        </authorList>
    </citation>
    <scope>NUCLEOTIDE SEQUENCE [LARGE SCALE GENOMIC DNA]</scope>
    <source>
        <strain evidence="8 9">HR-1</strain>
    </source>
</reference>
<gene>
    <name evidence="8" type="ORF">C2E25_06270</name>
</gene>
<proteinExistence type="predicted"/>
<keyword evidence="5" id="KW-0520">NAD</keyword>
<keyword evidence="6" id="KW-0812">Transmembrane</keyword>
<feature type="domain" description="Amine oxidase" evidence="7">
    <location>
        <begin position="12"/>
        <end position="321"/>
    </location>
</feature>
<keyword evidence="1" id="KW-0285">Flavoprotein</keyword>
<evidence type="ECO:0000256" key="3">
    <source>
        <dbReference type="ARBA" id="ARBA00022827"/>
    </source>
</evidence>
<dbReference type="Pfam" id="PF01593">
    <property type="entry name" value="Amino_oxidase"/>
    <property type="match status" value="1"/>
</dbReference>
<dbReference type="InterPro" id="IPR036188">
    <property type="entry name" value="FAD/NAD-bd_sf"/>
</dbReference>
<dbReference type="AlphaFoldDB" id="A0A2K2HBK7"/>
<evidence type="ECO:0000259" key="7">
    <source>
        <dbReference type="Pfam" id="PF01593"/>
    </source>
</evidence>
<keyword evidence="6" id="KW-0472">Membrane</keyword>
<evidence type="ECO:0000256" key="4">
    <source>
        <dbReference type="ARBA" id="ARBA00022857"/>
    </source>
</evidence>
<dbReference type="EMBL" id="PPFX01000010">
    <property type="protein sequence ID" value="PNU20647.1"/>
    <property type="molecule type" value="Genomic_DNA"/>
</dbReference>
<dbReference type="OrthoDB" id="9794630at2"/>
<dbReference type="PANTHER" id="PTHR46091:SF3">
    <property type="entry name" value="AMINE OXIDASE DOMAIN-CONTAINING PROTEIN"/>
    <property type="match status" value="1"/>
</dbReference>
<keyword evidence="4" id="KW-0521">NADP</keyword>
<evidence type="ECO:0000256" key="6">
    <source>
        <dbReference type="SAM" id="Phobius"/>
    </source>
</evidence>